<feature type="compositionally biased region" description="Polar residues" evidence="1">
    <location>
        <begin position="341"/>
        <end position="350"/>
    </location>
</feature>
<evidence type="ECO:0000313" key="5">
    <source>
        <dbReference type="Proteomes" id="UP001597063"/>
    </source>
</evidence>
<dbReference type="EMBL" id="JBHTGP010000001">
    <property type="protein sequence ID" value="MFD0683195.1"/>
    <property type="molecule type" value="Genomic_DNA"/>
</dbReference>
<sequence>MTPQMTRPTASRMKREMRRTAATCTAVVVLVTGAGGCSLQTLGAPKGGTTLSADFDDVQSLVVGHSVQIADIRVGTVTRIRLAGYRARVTMSLGPGRRVPDGTTATIARSSLLGENYVRLDVPSGRGLGTGPFLADGATIGRTGTQPDLEQISERVGPLLTALGGQDLATITGESATALRGNGTKLNTFIVKATAVGDDYAAASADLGRALDSLARLGRDLRKGSDQFDRLPGNVALATQRLQADRSELRRSIESLLKLARSVNAKVQRRHAARLATLLGRADALLAAALRGRDDLKTLATTVLGFLRGPSVSYRGQALLFLWIKGFLPDPGTAHTGAKVSPNSPRSAGRQTLDGLLEPRP</sequence>
<name>A0ABW2XC04_9ACTN</name>
<dbReference type="NCBIfam" id="TIGR00996">
    <property type="entry name" value="Mtu_fam_mce"/>
    <property type="match status" value="1"/>
</dbReference>
<dbReference type="Proteomes" id="UP001597063">
    <property type="component" value="Unassembled WGS sequence"/>
</dbReference>
<feature type="region of interest" description="Disordered" evidence="1">
    <location>
        <begin position="335"/>
        <end position="361"/>
    </location>
</feature>
<proteinExistence type="predicted"/>
<dbReference type="InterPro" id="IPR052336">
    <property type="entry name" value="MlaD_Phospholipid_Transporter"/>
</dbReference>
<feature type="domain" description="Mammalian cell entry C-terminal" evidence="3">
    <location>
        <begin position="134"/>
        <end position="278"/>
    </location>
</feature>
<dbReference type="InterPro" id="IPR024516">
    <property type="entry name" value="Mce_C"/>
</dbReference>
<comment type="caution">
    <text evidence="4">The sequence shown here is derived from an EMBL/GenBank/DDBJ whole genome shotgun (WGS) entry which is preliminary data.</text>
</comment>
<dbReference type="Pfam" id="PF11887">
    <property type="entry name" value="Mce4_CUP1"/>
    <property type="match status" value="1"/>
</dbReference>
<reference evidence="5" key="1">
    <citation type="journal article" date="2019" name="Int. J. Syst. Evol. Microbiol.">
        <title>The Global Catalogue of Microorganisms (GCM) 10K type strain sequencing project: providing services to taxonomists for standard genome sequencing and annotation.</title>
        <authorList>
            <consortium name="The Broad Institute Genomics Platform"/>
            <consortium name="The Broad Institute Genome Sequencing Center for Infectious Disease"/>
            <person name="Wu L."/>
            <person name="Ma J."/>
        </authorList>
    </citation>
    <scope>NUCLEOTIDE SEQUENCE [LARGE SCALE GENOMIC DNA]</scope>
    <source>
        <strain evidence="5">JCM 9371</strain>
    </source>
</reference>
<organism evidence="4 5">
    <name type="scientific">Actinomadura fibrosa</name>
    <dbReference type="NCBI Taxonomy" id="111802"/>
    <lineage>
        <taxon>Bacteria</taxon>
        <taxon>Bacillati</taxon>
        <taxon>Actinomycetota</taxon>
        <taxon>Actinomycetes</taxon>
        <taxon>Streptosporangiales</taxon>
        <taxon>Thermomonosporaceae</taxon>
        <taxon>Actinomadura</taxon>
    </lineage>
</organism>
<dbReference type="InterPro" id="IPR005693">
    <property type="entry name" value="Mce"/>
</dbReference>
<dbReference type="PANTHER" id="PTHR33371">
    <property type="entry name" value="INTERMEMBRANE PHOSPHOLIPID TRANSPORT SYSTEM BINDING PROTEIN MLAD-RELATED"/>
    <property type="match status" value="1"/>
</dbReference>
<evidence type="ECO:0000256" key="1">
    <source>
        <dbReference type="SAM" id="MobiDB-lite"/>
    </source>
</evidence>
<feature type="domain" description="Mce/MlaD" evidence="2">
    <location>
        <begin position="48"/>
        <end position="121"/>
    </location>
</feature>
<evidence type="ECO:0000259" key="2">
    <source>
        <dbReference type="Pfam" id="PF02470"/>
    </source>
</evidence>
<keyword evidence="5" id="KW-1185">Reference proteome</keyword>
<evidence type="ECO:0000259" key="3">
    <source>
        <dbReference type="Pfam" id="PF11887"/>
    </source>
</evidence>
<gene>
    <name evidence="4" type="ORF">ACFQZM_01695</name>
</gene>
<dbReference type="PANTHER" id="PTHR33371:SF15">
    <property type="entry name" value="LIPOPROTEIN LPRN"/>
    <property type="match status" value="1"/>
</dbReference>
<dbReference type="InterPro" id="IPR003399">
    <property type="entry name" value="Mce/MlaD"/>
</dbReference>
<dbReference type="Pfam" id="PF02470">
    <property type="entry name" value="MlaD"/>
    <property type="match status" value="1"/>
</dbReference>
<protein>
    <submittedName>
        <fullName evidence="4">MlaD family protein</fullName>
    </submittedName>
</protein>
<dbReference type="RefSeq" id="WP_242619104.1">
    <property type="nucleotide sequence ID" value="NZ_CAACUY010000025.1"/>
</dbReference>
<accession>A0ABW2XC04</accession>
<evidence type="ECO:0000313" key="4">
    <source>
        <dbReference type="EMBL" id="MFD0683195.1"/>
    </source>
</evidence>